<dbReference type="Proteomes" id="UP000192610">
    <property type="component" value="Unassembled WGS sequence"/>
</dbReference>
<dbReference type="OrthoDB" id="795326at2"/>
<comment type="caution">
    <text evidence="1">The sequence shown here is derived from an EMBL/GenBank/DDBJ whole genome shotgun (WGS) entry which is preliminary data.</text>
</comment>
<dbReference type="STRING" id="354355.SAMN05660816_06927"/>
<evidence type="ECO:0000313" key="2">
    <source>
        <dbReference type="Proteomes" id="UP000192610"/>
    </source>
</evidence>
<dbReference type="EMBL" id="LVXG01000039">
    <property type="protein sequence ID" value="OQP44134.1"/>
    <property type="molecule type" value="Genomic_DNA"/>
</dbReference>
<evidence type="ECO:0000313" key="1">
    <source>
        <dbReference type="EMBL" id="OQP44134.1"/>
    </source>
</evidence>
<dbReference type="InterPro" id="IPR027417">
    <property type="entry name" value="P-loop_NTPase"/>
</dbReference>
<dbReference type="RefSeq" id="WP_081203048.1">
    <property type="nucleotide sequence ID" value="NZ_FOCZ01000028.1"/>
</dbReference>
<organism evidence="1 2">
    <name type="scientific">Niastella yeongjuensis</name>
    <dbReference type="NCBI Taxonomy" id="354355"/>
    <lineage>
        <taxon>Bacteria</taxon>
        <taxon>Pseudomonadati</taxon>
        <taxon>Bacteroidota</taxon>
        <taxon>Chitinophagia</taxon>
        <taxon>Chitinophagales</taxon>
        <taxon>Chitinophagaceae</taxon>
        <taxon>Niastella</taxon>
    </lineage>
</organism>
<proteinExistence type="predicted"/>
<keyword evidence="2" id="KW-1185">Reference proteome</keyword>
<dbReference type="SUPFAM" id="SSF52540">
    <property type="entry name" value="P-loop containing nucleoside triphosphate hydrolases"/>
    <property type="match status" value="1"/>
</dbReference>
<dbReference type="Pfam" id="PF13481">
    <property type="entry name" value="AAA_25"/>
    <property type="match status" value="1"/>
</dbReference>
<evidence type="ECO:0008006" key="3">
    <source>
        <dbReference type="Google" id="ProtNLM"/>
    </source>
</evidence>
<protein>
    <recommendedName>
        <fullName evidence="3">AAA+ ATPase domain-containing protein</fullName>
    </recommendedName>
</protein>
<dbReference type="AlphaFoldDB" id="A0A1V9EDU0"/>
<accession>A0A1V9EDU0</accession>
<name>A0A1V9EDU0_9BACT</name>
<gene>
    <name evidence="1" type="ORF">A4H97_33730</name>
</gene>
<reference evidence="2" key="1">
    <citation type="submission" date="2016-04" db="EMBL/GenBank/DDBJ databases">
        <authorList>
            <person name="Chen L."/>
            <person name="Zhuang W."/>
            <person name="Wang G."/>
        </authorList>
    </citation>
    <scope>NUCLEOTIDE SEQUENCE [LARGE SCALE GENOMIC DNA]</scope>
    <source>
        <strain evidence="2">17621</strain>
    </source>
</reference>
<sequence>MFKKTMQEARAELKHDQKPKLFYSGLDLLNFNIEKVPMLWEPFFPAKGLVGFTGASDCGKSLFLRQLAMAVAMQKKTFLDYPLNVKHGKAIYVSTEDELEGVGALLQRQIGKAERKSIETLFFIFNTSNILNNLREAFAQTPYDLVVFDVWSDIFHGNPNNWVEIRKELSELKLLADEYNTLIVILHHTVKNSEKNVPDKNKLNGSQAIEAKIRSLLELRHHTSADERLLTVLKNNYIPKGEKEDSIVLKLNPENLLFSNSGEKISIIAGGGNRNKYDVEVWVQRIEEVRKEGASYEQARRILVEQYGEKEVPGLTWFKNQAGK</sequence>
<dbReference type="Gene3D" id="3.40.50.300">
    <property type="entry name" value="P-loop containing nucleotide triphosphate hydrolases"/>
    <property type="match status" value="1"/>
</dbReference>